<proteinExistence type="predicted"/>
<reference evidence="2 3" key="1">
    <citation type="submission" date="2015-04" db="EMBL/GenBank/DDBJ databases">
        <authorList>
            <person name="Syromyatnikov M.Y."/>
            <person name="Popov V.N."/>
        </authorList>
    </citation>
    <scope>NUCLEOTIDE SEQUENCE [LARGE SCALE GENOMIC DNA]</scope>
</reference>
<dbReference type="AlphaFoldDB" id="A0A1J1HZS1"/>
<keyword evidence="1" id="KW-0812">Transmembrane</keyword>
<gene>
    <name evidence="2" type="ORF">CLUMA_CG006412</name>
</gene>
<protein>
    <submittedName>
        <fullName evidence="2">CLUMA_CG006412, isoform A</fullName>
    </submittedName>
</protein>
<evidence type="ECO:0000313" key="2">
    <source>
        <dbReference type="EMBL" id="CRK92820.1"/>
    </source>
</evidence>
<feature type="transmembrane region" description="Helical" evidence="1">
    <location>
        <begin position="21"/>
        <end position="39"/>
    </location>
</feature>
<accession>A0A1J1HZS1</accession>
<keyword evidence="1" id="KW-0472">Membrane</keyword>
<evidence type="ECO:0000256" key="1">
    <source>
        <dbReference type="SAM" id="Phobius"/>
    </source>
</evidence>
<evidence type="ECO:0000313" key="3">
    <source>
        <dbReference type="Proteomes" id="UP000183832"/>
    </source>
</evidence>
<name>A0A1J1HZS1_9DIPT</name>
<keyword evidence="3" id="KW-1185">Reference proteome</keyword>
<keyword evidence="1" id="KW-1133">Transmembrane helix</keyword>
<sequence length="65" mass="7744">MVRQRKDLYATPLKLLLCRHHISFFLFAVHIVIGLVLSHEESFTSSSRRVFNKYFVFSKIELMKD</sequence>
<organism evidence="2 3">
    <name type="scientific">Clunio marinus</name>
    <dbReference type="NCBI Taxonomy" id="568069"/>
    <lineage>
        <taxon>Eukaryota</taxon>
        <taxon>Metazoa</taxon>
        <taxon>Ecdysozoa</taxon>
        <taxon>Arthropoda</taxon>
        <taxon>Hexapoda</taxon>
        <taxon>Insecta</taxon>
        <taxon>Pterygota</taxon>
        <taxon>Neoptera</taxon>
        <taxon>Endopterygota</taxon>
        <taxon>Diptera</taxon>
        <taxon>Nematocera</taxon>
        <taxon>Chironomoidea</taxon>
        <taxon>Chironomidae</taxon>
        <taxon>Clunio</taxon>
    </lineage>
</organism>
<dbReference type="EMBL" id="CVRI01000035">
    <property type="protein sequence ID" value="CRK92820.1"/>
    <property type="molecule type" value="Genomic_DNA"/>
</dbReference>
<dbReference type="Proteomes" id="UP000183832">
    <property type="component" value="Unassembled WGS sequence"/>
</dbReference>